<gene>
    <name evidence="2" type="ORF">LCGC14_1401790</name>
</gene>
<organism evidence="2">
    <name type="scientific">marine sediment metagenome</name>
    <dbReference type="NCBI Taxonomy" id="412755"/>
    <lineage>
        <taxon>unclassified sequences</taxon>
        <taxon>metagenomes</taxon>
        <taxon>ecological metagenomes</taxon>
    </lineage>
</organism>
<name>A0A0F9KHW1_9ZZZZ</name>
<sequence length="97" mass="11243">MKVNSTEKREKKEKDPHSSQLSSMSVNLSNIVKEKELNELTYEEIDSLTVDDLEFLRQKYQIEHPKPTIIGKVPYDPFLAGITDDNWMSTGDRVKED</sequence>
<evidence type="ECO:0000313" key="2">
    <source>
        <dbReference type="EMBL" id="KKM74296.1"/>
    </source>
</evidence>
<dbReference type="EMBL" id="LAZR01009163">
    <property type="protein sequence ID" value="KKM74296.1"/>
    <property type="molecule type" value="Genomic_DNA"/>
</dbReference>
<proteinExistence type="predicted"/>
<feature type="region of interest" description="Disordered" evidence="1">
    <location>
        <begin position="1"/>
        <end position="26"/>
    </location>
</feature>
<evidence type="ECO:0000256" key="1">
    <source>
        <dbReference type="SAM" id="MobiDB-lite"/>
    </source>
</evidence>
<feature type="compositionally biased region" description="Basic and acidic residues" evidence="1">
    <location>
        <begin position="1"/>
        <end position="17"/>
    </location>
</feature>
<reference evidence="2" key="1">
    <citation type="journal article" date="2015" name="Nature">
        <title>Complex archaea that bridge the gap between prokaryotes and eukaryotes.</title>
        <authorList>
            <person name="Spang A."/>
            <person name="Saw J.H."/>
            <person name="Jorgensen S.L."/>
            <person name="Zaremba-Niedzwiedzka K."/>
            <person name="Martijn J."/>
            <person name="Lind A.E."/>
            <person name="van Eijk R."/>
            <person name="Schleper C."/>
            <person name="Guy L."/>
            <person name="Ettema T.J."/>
        </authorList>
    </citation>
    <scope>NUCLEOTIDE SEQUENCE</scope>
</reference>
<dbReference type="AlphaFoldDB" id="A0A0F9KHW1"/>
<comment type="caution">
    <text evidence="2">The sequence shown here is derived from an EMBL/GenBank/DDBJ whole genome shotgun (WGS) entry which is preliminary data.</text>
</comment>
<protein>
    <submittedName>
        <fullName evidence="2">Uncharacterized protein</fullName>
    </submittedName>
</protein>
<accession>A0A0F9KHW1</accession>